<name>A0A1Z1M0M9_9FLOR</name>
<proteinExistence type="predicted"/>
<keyword evidence="1" id="KW-0150">Chloroplast</keyword>
<dbReference type="EMBL" id="MF101409">
    <property type="protein sequence ID" value="ARW59626.1"/>
    <property type="molecule type" value="Genomic_DNA"/>
</dbReference>
<reference evidence="1" key="1">
    <citation type="journal article" date="2017" name="J. Phycol.">
        <title>Analysis of chloroplast genomes and a supermatrix inform reclassification of the Rhodomelaceae (Rhodophyta).</title>
        <authorList>
            <person name="Diaz-Tapia P."/>
            <person name="Maggs C.A."/>
            <person name="West J.A."/>
            <person name="Verbruggen H."/>
        </authorList>
    </citation>
    <scope>NUCLEOTIDE SEQUENCE</scope>
    <source>
        <strain evidence="1">HV1445</strain>
    </source>
</reference>
<geneLocation type="chloroplast" evidence="1"/>
<accession>A0A1Z1M0M9</accession>
<dbReference type="RefSeq" id="YP_009391482.1">
    <property type="nucleotide sequence ID" value="NC_035258.1"/>
</dbReference>
<protein>
    <submittedName>
        <fullName evidence="1">Uncharacterized protein</fullName>
    </submittedName>
</protein>
<gene>
    <name evidence="1" type="primary">Orf34b</name>
</gene>
<dbReference type="AlphaFoldDB" id="A0A1Z1M0M9"/>
<evidence type="ECO:0000313" key="1">
    <source>
        <dbReference type="EMBL" id="ARW59626.1"/>
    </source>
</evidence>
<organism evidence="1">
    <name type="scientific">Platysiphonia delicata</name>
    <dbReference type="NCBI Taxonomy" id="2006979"/>
    <lineage>
        <taxon>Eukaryota</taxon>
        <taxon>Rhodophyta</taxon>
        <taxon>Florideophyceae</taxon>
        <taxon>Rhodymeniophycidae</taxon>
        <taxon>Ceramiales</taxon>
        <taxon>Delesseriaceae</taxon>
        <taxon>Platysiphonia</taxon>
    </lineage>
</organism>
<keyword evidence="1" id="KW-0934">Plastid</keyword>
<sequence length="34" mass="4272">MFYLYGNYCFYVFYMCLNINFMFHTQNIKDSILN</sequence>
<dbReference type="GeneID" id="33353092"/>